<comment type="caution">
    <text evidence="1">The sequence shown here is derived from an EMBL/GenBank/DDBJ whole genome shotgun (WGS) entry which is preliminary data.</text>
</comment>
<name>A0A9N8ETD8_9STRA</name>
<protein>
    <submittedName>
        <fullName evidence="1">Uncharacterized protein</fullName>
    </submittedName>
</protein>
<evidence type="ECO:0000313" key="1">
    <source>
        <dbReference type="EMBL" id="CAB9526832.1"/>
    </source>
</evidence>
<proteinExistence type="predicted"/>
<dbReference type="OrthoDB" id="56570at2759"/>
<dbReference type="Proteomes" id="UP001153069">
    <property type="component" value="Unassembled WGS sequence"/>
</dbReference>
<dbReference type="EMBL" id="CAICTM010001895">
    <property type="protein sequence ID" value="CAB9526832.1"/>
    <property type="molecule type" value="Genomic_DNA"/>
</dbReference>
<gene>
    <name evidence="1" type="ORF">SEMRO_1897_G304100.1</name>
</gene>
<dbReference type="AlphaFoldDB" id="A0A9N8ETD8"/>
<accession>A0A9N8ETD8</accession>
<organism evidence="1 2">
    <name type="scientific">Seminavis robusta</name>
    <dbReference type="NCBI Taxonomy" id="568900"/>
    <lineage>
        <taxon>Eukaryota</taxon>
        <taxon>Sar</taxon>
        <taxon>Stramenopiles</taxon>
        <taxon>Ochrophyta</taxon>
        <taxon>Bacillariophyta</taxon>
        <taxon>Bacillariophyceae</taxon>
        <taxon>Bacillariophycidae</taxon>
        <taxon>Naviculales</taxon>
        <taxon>Naviculaceae</taxon>
        <taxon>Seminavis</taxon>
    </lineage>
</organism>
<reference evidence="1" key="1">
    <citation type="submission" date="2020-06" db="EMBL/GenBank/DDBJ databases">
        <authorList>
            <consortium name="Plant Systems Biology data submission"/>
        </authorList>
    </citation>
    <scope>NUCLEOTIDE SEQUENCE</scope>
    <source>
        <strain evidence="1">D6</strain>
    </source>
</reference>
<keyword evidence="2" id="KW-1185">Reference proteome</keyword>
<evidence type="ECO:0000313" key="2">
    <source>
        <dbReference type="Proteomes" id="UP001153069"/>
    </source>
</evidence>
<sequence length="328" mass="36682">MGTVYNDRMIANPHSTREEKKLQTWWRVANAVFHEKFVNRFCELNDNMKRKDYEAAHGRNPIKTFWLEVSEFVNDTQNNPVLSVVLYSDPDVYKDGDCDLRLSEWVLEEEPNLNDFTPQTFASCQQLMNDVMKAREQCLKQMRMSGMHSNDMWTYCTNTNLTKIRSSSAPVPAKVVYYCHVLSNYNPSIDGKFASFLSAKLKSDSEVDLTVSDDDDATAGAGSKAKNMAAIVSSIKSTTSAIQAMVETKSETKSDDSAQWKEYTGMAERFLGMVGNKAMLPLLRNMAIRLRKLEALLGIANSVTVGVVPGDVVTNNSGADNTSEMTSK</sequence>